<dbReference type="EMBL" id="CP009416">
    <property type="protein sequence ID" value="AJD92509.1"/>
    <property type="molecule type" value="Genomic_DNA"/>
</dbReference>
<dbReference type="HOGENOM" id="CLU_1702141_0_0_9"/>
<dbReference type="AlphaFoldDB" id="A0A0B5AWX6"/>
<reference evidence="1 2" key="1">
    <citation type="submission" date="2014-08" db="EMBL/GenBank/DDBJ databases">
        <title>Complete genome of a marine bacteria Jeotgalibacillus malaysiensis.</title>
        <authorList>
            <person name="Yaakop A.S."/>
            <person name="Chan K.-G."/>
            <person name="Goh K.M."/>
        </authorList>
    </citation>
    <scope>NUCLEOTIDE SEQUENCE [LARGE SCALE GENOMIC DNA]</scope>
    <source>
        <strain evidence="1 2">D5</strain>
    </source>
</reference>
<dbReference type="Proteomes" id="UP000031449">
    <property type="component" value="Chromosome"/>
</dbReference>
<dbReference type="BioCyc" id="JESP1508404:G14D9-12473-MONOMER"/>
<name>A0A0B5AWX6_9BACL</name>
<protein>
    <submittedName>
        <fullName evidence="1">Uncharacterized protein</fullName>
    </submittedName>
</protein>
<keyword evidence="2" id="KW-1185">Reference proteome</keyword>
<dbReference type="STRING" id="1508404.JMA_31920"/>
<dbReference type="OrthoDB" id="2360619at2"/>
<sequence length="156" mass="17872">MLTFEEKLNIIESFDELTRHNVSLGRVNFHFEGSIREKKTVVYHLHPNGNGFVYTAHLNDYPSDAKGMTNIRDCSEEDLRSIIAASIDSLLTEELADFEPFSDEPWVNANGQELMLTREDTDTWSVYADDMLDGIFTTYDEAASYLDQEGFSKKTR</sequence>
<evidence type="ECO:0000313" key="2">
    <source>
        <dbReference type="Proteomes" id="UP000031449"/>
    </source>
</evidence>
<gene>
    <name evidence="1" type="ORF">JMA_31920</name>
</gene>
<evidence type="ECO:0000313" key="1">
    <source>
        <dbReference type="EMBL" id="AJD92509.1"/>
    </source>
</evidence>
<accession>A0A0B5AWX6</accession>
<organism evidence="1 2">
    <name type="scientific">Jeotgalibacillus malaysiensis</name>
    <dbReference type="NCBI Taxonomy" id="1508404"/>
    <lineage>
        <taxon>Bacteria</taxon>
        <taxon>Bacillati</taxon>
        <taxon>Bacillota</taxon>
        <taxon>Bacilli</taxon>
        <taxon>Bacillales</taxon>
        <taxon>Caryophanaceae</taxon>
        <taxon>Jeotgalibacillus</taxon>
    </lineage>
</organism>
<dbReference type="KEGG" id="jeo:JMA_31920"/>
<proteinExistence type="predicted"/>